<dbReference type="Gene3D" id="3.40.50.1820">
    <property type="entry name" value="alpha/beta hydrolase"/>
    <property type="match status" value="1"/>
</dbReference>
<evidence type="ECO:0000256" key="1">
    <source>
        <dbReference type="ARBA" id="ARBA00022963"/>
    </source>
</evidence>
<dbReference type="EMBL" id="CP137579">
    <property type="protein sequence ID" value="WOX31151.1"/>
    <property type="molecule type" value="Genomic_DNA"/>
</dbReference>
<dbReference type="Proteomes" id="UP000646877">
    <property type="component" value="Unassembled WGS sequence"/>
</dbReference>
<gene>
    <name evidence="4" type="ORF">F9Y85_20575</name>
    <name evidence="5" type="ORF">R5H13_19615</name>
</gene>
<sequence>MIAQKSLLVDIADGHKLHLRYIAKPDSSGPVVFFMHGAVENGKIFYTESNKGLAPFLAEHGYRCFVGDLRGRGESIPKIDAEADYGQTESILHEIPEMLNFIERYTGSRAQYWIAHSWGGVLMNSVFARFPEEIQHVNACVYFGSKRSLHNNHPSKLLKANLIWFNVAHYYSKKHGYLPAKRLGWGSDDESLKSHAQSADWAQKHPWVDSDDGFNYAAVLKDMTLPPILHIAGVKDKALAQPVDIQAFIRESGKGIQELRIYGKKHGHRYNYGHIDMLTHKHACDDQFKDLLAWFDRFAVEQSFSQ</sequence>
<dbReference type="EMBL" id="WEIA01000018">
    <property type="protein sequence ID" value="NLR23669.1"/>
    <property type="molecule type" value="Genomic_DNA"/>
</dbReference>
<dbReference type="SUPFAM" id="SSF53474">
    <property type="entry name" value="alpha/beta-Hydrolases"/>
    <property type="match status" value="1"/>
</dbReference>
<feature type="domain" description="AB hydrolase-1" evidence="3">
    <location>
        <begin position="30"/>
        <end position="137"/>
    </location>
</feature>
<dbReference type="RefSeq" id="WP_039494850.1">
    <property type="nucleotide sequence ID" value="NZ_CBCSDF010000021.1"/>
</dbReference>
<dbReference type="Pfam" id="PF00561">
    <property type="entry name" value="Abhydrolase_1"/>
    <property type="match status" value="1"/>
</dbReference>
<reference evidence="5 7" key="2">
    <citation type="submission" date="2023-10" db="EMBL/GenBank/DDBJ databases">
        <title>To unveil natural product biosynthetic capacity in Pseudoalteromonas.</title>
        <authorList>
            <person name="Wang J."/>
        </authorList>
    </citation>
    <scope>NUCLEOTIDE SEQUENCE [LARGE SCALE GENOMIC DNA]</scope>
    <source>
        <strain evidence="5 7">DSM 15914</strain>
    </source>
</reference>
<accession>A0A8I2H9P4</accession>
<organism evidence="4 6">
    <name type="scientific">Pseudoalteromonas maricaloris</name>
    <dbReference type="NCBI Taxonomy" id="184924"/>
    <lineage>
        <taxon>Bacteria</taxon>
        <taxon>Pseudomonadati</taxon>
        <taxon>Pseudomonadota</taxon>
        <taxon>Gammaproteobacteria</taxon>
        <taxon>Alteromonadales</taxon>
        <taxon>Pseudoalteromonadaceae</taxon>
        <taxon>Pseudoalteromonas</taxon>
    </lineage>
</organism>
<dbReference type="InterPro" id="IPR029058">
    <property type="entry name" value="AB_hydrolase_fold"/>
</dbReference>
<dbReference type="InterPro" id="IPR000073">
    <property type="entry name" value="AB_hydrolase_1"/>
</dbReference>
<evidence type="ECO:0000313" key="7">
    <source>
        <dbReference type="Proteomes" id="UP001304419"/>
    </source>
</evidence>
<evidence type="ECO:0000313" key="4">
    <source>
        <dbReference type="EMBL" id="NLR23669.1"/>
    </source>
</evidence>
<evidence type="ECO:0000259" key="3">
    <source>
        <dbReference type="Pfam" id="PF00561"/>
    </source>
</evidence>
<keyword evidence="2" id="KW-0443">Lipid metabolism</keyword>
<dbReference type="GO" id="GO:0016787">
    <property type="term" value="F:hydrolase activity"/>
    <property type="evidence" value="ECO:0007669"/>
    <property type="project" value="UniProtKB-KW"/>
</dbReference>
<evidence type="ECO:0000313" key="5">
    <source>
        <dbReference type="EMBL" id="WOX31151.1"/>
    </source>
</evidence>
<evidence type="ECO:0000256" key="2">
    <source>
        <dbReference type="ARBA" id="ARBA00023098"/>
    </source>
</evidence>
<proteinExistence type="predicted"/>
<dbReference type="Proteomes" id="UP001304419">
    <property type="component" value="Chromosome 2"/>
</dbReference>
<keyword evidence="7" id="KW-1185">Reference proteome</keyword>
<protein>
    <submittedName>
        <fullName evidence="5">Alpha/beta fold hydrolase</fullName>
    </submittedName>
    <submittedName>
        <fullName evidence="4">Alpha/beta hydrolase</fullName>
    </submittedName>
</protein>
<evidence type="ECO:0000313" key="6">
    <source>
        <dbReference type="Proteomes" id="UP000646877"/>
    </source>
</evidence>
<keyword evidence="1" id="KW-0442">Lipid degradation</keyword>
<dbReference type="GO" id="GO:0016042">
    <property type="term" value="P:lipid catabolic process"/>
    <property type="evidence" value="ECO:0007669"/>
    <property type="project" value="UniProtKB-KW"/>
</dbReference>
<dbReference type="AlphaFoldDB" id="A0A8I2H9P4"/>
<keyword evidence="4" id="KW-0378">Hydrolase</keyword>
<name>A0A8I2H9P4_9GAMM</name>
<dbReference type="PANTHER" id="PTHR11005">
    <property type="entry name" value="LYSOSOMAL ACID LIPASE-RELATED"/>
    <property type="match status" value="1"/>
</dbReference>
<reference evidence="4" key="1">
    <citation type="submission" date="2019-10" db="EMBL/GenBank/DDBJ databases">
        <authorList>
            <person name="Paulsen S."/>
        </authorList>
    </citation>
    <scope>NUCLEOTIDE SEQUENCE</scope>
    <source>
        <strain evidence="4">LMG 19692</strain>
    </source>
</reference>